<dbReference type="SUPFAM" id="SSF54197">
    <property type="entry name" value="HIT-like"/>
    <property type="match status" value="1"/>
</dbReference>
<dbReference type="KEGG" id="csem:103382533"/>
<dbReference type="InterPro" id="IPR036265">
    <property type="entry name" value="HIT-like_sf"/>
</dbReference>
<dbReference type="STRING" id="244447.ENSCSEP00000006682"/>
<dbReference type="GO" id="GO:0061632">
    <property type="term" value="F:RNA lariat debranching enzyme activator activity"/>
    <property type="evidence" value="ECO:0007669"/>
    <property type="project" value="TreeGrafter"/>
</dbReference>
<feature type="compositionally biased region" description="Basic and acidic residues" evidence="3">
    <location>
        <begin position="317"/>
        <end position="328"/>
    </location>
</feature>
<feature type="region of interest" description="Disordered" evidence="3">
    <location>
        <begin position="259"/>
        <end position="341"/>
    </location>
</feature>
<dbReference type="Ensembl" id="ENSCSET00000006756.1">
    <property type="protein sequence ID" value="ENSCSEP00000006682.1"/>
    <property type="gene ID" value="ENSCSEG00000004325.1"/>
</dbReference>
<evidence type="ECO:0000256" key="3">
    <source>
        <dbReference type="SAM" id="MobiDB-lite"/>
    </source>
</evidence>
<dbReference type="Gene3D" id="3.30.428.10">
    <property type="entry name" value="HIT-like"/>
    <property type="match status" value="1"/>
</dbReference>
<dbReference type="GeneID" id="103382533"/>
<dbReference type="FunFam" id="3.30.428.10:FF:000024">
    <property type="entry name" value="CWF19-like cell cycle control factor 1"/>
    <property type="match status" value="1"/>
</dbReference>
<dbReference type="OrthoDB" id="444325at2759"/>
<dbReference type="RefSeq" id="XP_008313577.1">
    <property type="nucleotide sequence ID" value="XM_008315355.3"/>
</dbReference>
<dbReference type="GO" id="GO:0000398">
    <property type="term" value="P:mRNA splicing, via spliceosome"/>
    <property type="evidence" value="ECO:0007669"/>
    <property type="project" value="TreeGrafter"/>
</dbReference>
<feature type="compositionally biased region" description="Basic and acidic residues" evidence="3">
    <location>
        <begin position="269"/>
        <end position="280"/>
    </location>
</feature>
<evidence type="ECO:0000259" key="4">
    <source>
        <dbReference type="Pfam" id="PF04676"/>
    </source>
</evidence>
<dbReference type="Pfam" id="PF04676">
    <property type="entry name" value="CwfJ_C_2"/>
    <property type="match status" value="1"/>
</dbReference>
<dbReference type="GeneTree" id="ENSGT00940000156000"/>
<dbReference type="OMA" id="IVPITHY"/>
<evidence type="ECO:0000256" key="1">
    <source>
        <dbReference type="ARBA" id="ARBA00006795"/>
    </source>
</evidence>
<sequence length="556" mass="62827">MGEQPVRVLACGDVEGKLNALYSRVQAIQKKTGQFDLLLCVGEFFGTTAEAEAEWQQYKSGAKKVPIHTCILGAASQETTKNFPSADGCELVENITYLGRKGVFTGASGLQIAYVSGREAQQEPAQSHCFTAKDLYALVEPLTNNSKFRGVDILLTSQWPRGVWHYANNPEVQTPNTKFCGSSSIANLADKLKPRYHFAALEGAHYERLPYRNHSVLQEKAQHVSRFIALATVNNPAKRKYLYAFNIIPMKTMEPLELVKQPQDVTESPYRRSDKDKTEASKTSFGSNEEEPPNQFFFDLGKKQGGAGPGRGRKRHQDGDGPGQDRRQPQGQAKQPRHHPQPTGPCWFCLASPQVEKHLVISIGEHCYVALAKGGLTPRHVLILPIGHYQSVVDLSSEVVEEMKKYKSALRSFYQSKGERCVLFERNYRSQHLQLQVVPVPLDRCTTDDIKDAFMVQAQEQQMELMEIPEHTDLKQIAPPGTPYFYVELDTGDKLFYRIRKHFPLQFGREVLASEAVLNIPTKADWKECKQSREEEEQGCKQLRDDFQPYDFAWEA</sequence>
<feature type="domain" description="Cwf19-like C-terminal" evidence="5">
    <location>
        <begin position="339"/>
        <end position="443"/>
    </location>
</feature>
<reference evidence="6" key="2">
    <citation type="submission" date="2025-08" db="UniProtKB">
        <authorList>
            <consortium name="Ensembl"/>
        </authorList>
    </citation>
    <scope>IDENTIFICATION</scope>
</reference>
<dbReference type="Pfam" id="PF04677">
    <property type="entry name" value="CwfJ_C_1"/>
    <property type="match status" value="1"/>
</dbReference>
<dbReference type="InParanoid" id="A0A3P8UWD1"/>
<dbReference type="InterPro" id="IPR006767">
    <property type="entry name" value="Cwf19-like_C_dom-2"/>
</dbReference>
<dbReference type="FunCoup" id="A0A3P8UWD1">
    <property type="interactions" value="1870"/>
</dbReference>
<evidence type="ECO:0000256" key="2">
    <source>
        <dbReference type="ARBA" id="ARBA00041007"/>
    </source>
</evidence>
<dbReference type="InterPro" id="IPR006768">
    <property type="entry name" value="Cwf19-like_C_dom-1"/>
</dbReference>
<accession>A0A3P8UWD1</accession>
<evidence type="ECO:0000259" key="5">
    <source>
        <dbReference type="Pfam" id="PF04677"/>
    </source>
</evidence>
<evidence type="ECO:0000313" key="7">
    <source>
        <dbReference type="Proteomes" id="UP000265120"/>
    </source>
</evidence>
<evidence type="ECO:0000313" key="6">
    <source>
        <dbReference type="Ensembl" id="ENSCSEP00000006682.1"/>
    </source>
</evidence>
<keyword evidence="7" id="KW-1185">Reference proteome</keyword>
<reference evidence="6 7" key="1">
    <citation type="journal article" date="2014" name="Nat. Genet.">
        <title>Whole-genome sequence of a flatfish provides insights into ZW sex chromosome evolution and adaptation to a benthic lifestyle.</title>
        <authorList>
            <person name="Chen S."/>
            <person name="Zhang G."/>
            <person name="Shao C."/>
            <person name="Huang Q."/>
            <person name="Liu G."/>
            <person name="Zhang P."/>
            <person name="Song W."/>
            <person name="An N."/>
            <person name="Chalopin D."/>
            <person name="Volff J.N."/>
            <person name="Hong Y."/>
            <person name="Li Q."/>
            <person name="Sha Z."/>
            <person name="Zhou H."/>
            <person name="Xie M."/>
            <person name="Yu Q."/>
            <person name="Liu Y."/>
            <person name="Xiang H."/>
            <person name="Wang N."/>
            <person name="Wu K."/>
            <person name="Yang C."/>
            <person name="Zhou Q."/>
            <person name="Liao X."/>
            <person name="Yang L."/>
            <person name="Hu Q."/>
            <person name="Zhang J."/>
            <person name="Meng L."/>
            <person name="Jin L."/>
            <person name="Tian Y."/>
            <person name="Lian J."/>
            <person name="Yang J."/>
            <person name="Miao G."/>
            <person name="Liu S."/>
            <person name="Liang Z."/>
            <person name="Yan F."/>
            <person name="Li Y."/>
            <person name="Sun B."/>
            <person name="Zhang H."/>
            <person name="Zhang J."/>
            <person name="Zhu Y."/>
            <person name="Du M."/>
            <person name="Zhao Y."/>
            <person name="Schartl M."/>
            <person name="Tang Q."/>
            <person name="Wang J."/>
        </authorList>
    </citation>
    <scope>NUCLEOTIDE SEQUENCE</scope>
</reference>
<comment type="similarity">
    <text evidence="1">Belongs to the CWF19 family.</text>
</comment>
<organism evidence="6 7">
    <name type="scientific">Cynoglossus semilaevis</name>
    <name type="common">Tongue sole</name>
    <dbReference type="NCBI Taxonomy" id="244447"/>
    <lineage>
        <taxon>Eukaryota</taxon>
        <taxon>Metazoa</taxon>
        <taxon>Chordata</taxon>
        <taxon>Craniata</taxon>
        <taxon>Vertebrata</taxon>
        <taxon>Euteleostomi</taxon>
        <taxon>Actinopterygii</taxon>
        <taxon>Neopterygii</taxon>
        <taxon>Teleostei</taxon>
        <taxon>Neoteleostei</taxon>
        <taxon>Acanthomorphata</taxon>
        <taxon>Carangaria</taxon>
        <taxon>Pleuronectiformes</taxon>
        <taxon>Pleuronectoidei</taxon>
        <taxon>Cynoglossidae</taxon>
        <taxon>Cynoglossinae</taxon>
        <taxon>Cynoglossus</taxon>
    </lineage>
</organism>
<proteinExistence type="inferred from homology"/>
<dbReference type="AlphaFoldDB" id="A0A3P8UWD1"/>
<dbReference type="CDD" id="cd07380">
    <property type="entry name" value="MPP_CWF19_N"/>
    <property type="match status" value="1"/>
</dbReference>
<name>A0A3P8UWD1_CYNSE</name>
<reference evidence="6" key="3">
    <citation type="submission" date="2025-09" db="UniProtKB">
        <authorList>
            <consortium name="Ensembl"/>
        </authorList>
    </citation>
    <scope>IDENTIFICATION</scope>
</reference>
<feature type="domain" description="Cwf19-like protein C-terminal" evidence="4">
    <location>
        <begin position="461"/>
        <end position="552"/>
    </location>
</feature>
<dbReference type="PANTHER" id="PTHR12072:SF4">
    <property type="entry name" value="CWF19-LIKE PROTEIN 1"/>
    <property type="match status" value="1"/>
</dbReference>
<dbReference type="Proteomes" id="UP000265120">
    <property type="component" value="Chromosome 8"/>
</dbReference>
<dbReference type="PANTHER" id="PTHR12072">
    <property type="entry name" value="CWF19, CELL CYCLE CONTROL PROTEIN"/>
    <property type="match status" value="1"/>
</dbReference>
<dbReference type="InterPro" id="IPR040194">
    <property type="entry name" value="Cwf19-like"/>
</dbReference>
<dbReference type="GO" id="GO:0071014">
    <property type="term" value="C:post-mRNA release spliceosomal complex"/>
    <property type="evidence" value="ECO:0007669"/>
    <property type="project" value="TreeGrafter"/>
</dbReference>
<dbReference type="CTD" id="55280"/>
<protein>
    <recommendedName>
        <fullName evidence="2">CWF19-like protein 1</fullName>
    </recommendedName>
</protein>